<protein>
    <recommendedName>
        <fullName evidence="1">GIY-YIG domain-containing protein</fullName>
    </recommendedName>
</protein>
<accession>A0A2H0W5X2</accession>
<dbReference type="Pfam" id="PF01541">
    <property type="entry name" value="GIY-YIG"/>
    <property type="match status" value="1"/>
</dbReference>
<organism evidence="2 3">
    <name type="scientific">Candidatus Berkelbacteria bacterium CG10_big_fil_rev_8_21_14_0_10_43_13</name>
    <dbReference type="NCBI Taxonomy" id="1974514"/>
    <lineage>
        <taxon>Bacteria</taxon>
        <taxon>Candidatus Berkelbacteria</taxon>
    </lineage>
</organism>
<evidence type="ECO:0000259" key="1">
    <source>
        <dbReference type="PROSITE" id="PS50164"/>
    </source>
</evidence>
<proteinExistence type="predicted"/>
<dbReference type="InterPro" id="IPR035901">
    <property type="entry name" value="GIY-YIG_endonuc_sf"/>
</dbReference>
<dbReference type="Gene3D" id="3.40.1440.10">
    <property type="entry name" value="GIY-YIG endonuclease"/>
    <property type="match status" value="1"/>
</dbReference>
<gene>
    <name evidence="2" type="ORF">COT78_03285</name>
</gene>
<evidence type="ECO:0000313" key="2">
    <source>
        <dbReference type="EMBL" id="PIS07472.1"/>
    </source>
</evidence>
<dbReference type="AlphaFoldDB" id="A0A2H0W5X2"/>
<dbReference type="Proteomes" id="UP000231382">
    <property type="component" value="Unassembled WGS sequence"/>
</dbReference>
<feature type="domain" description="GIY-YIG" evidence="1">
    <location>
        <begin position="1"/>
        <end position="49"/>
    </location>
</feature>
<dbReference type="PROSITE" id="PS50164">
    <property type="entry name" value="GIY_YIG"/>
    <property type="match status" value="1"/>
</dbReference>
<name>A0A2H0W5X2_9BACT</name>
<sequence length="61" mass="7437">MAEHQHGLCRNTKNRGTIKLVYYEEFENRHEAALREKEIKGWRREKKDKSINDDVYSERTE</sequence>
<evidence type="ECO:0000313" key="3">
    <source>
        <dbReference type="Proteomes" id="UP000231382"/>
    </source>
</evidence>
<reference evidence="3" key="1">
    <citation type="submission" date="2017-09" db="EMBL/GenBank/DDBJ databases">
        <title>Depth-based differentiation of microbial function through sediment-hosted aquifers and enrichment of novel symbionts in the deep terrestrial subsurface.</title>
        <authorList>
            <person name="Probst A.J."/>
            <person name="Ladd B."/>
            <person name="Jarett J.K."/>
            <person name="Geller-Mcgrath D.E."/>
            <person name="Sieber C.M.K."/>
            <person name="Emerson J.B."/>
            <person name="Anantharaman K."/>
            <person name="Thomas B.C."/>
            <person name="Malmstrom R."/>
            <person name="Stieglmeier M."/>
            <person name="Klingl A."/>
            <person name="Woyke T."/>
            <person name="Ryan C.M."/>
            <person name="Banfield J.F."/>
        </authorList>
    </citation>
    <scope>NUCLEOTIDE SEQUENCE [LARGE SCALE GENOMIC DNA]</scope>
</reference>
<comment type="caution">
    <text evidence="2">The sequence shown here is derived from an EMBL/GenBank/DDBJ whole genome shotgun (WGS) entry which is preliminary data.</text>
</comment>
<dbReference type="InterPro" id="IPR000305">
    <property type="entry name" value="GIY-YIG_endonuc"/>
</dbReference>
<dbReference type="EMBL" id="PEZW01000021">
    <property type="protein sequence ID" value="PIS07472.1"/>
    <property type="molecule type" value="Genomic_DNA"/>
</dbReference>